<organism evidence="3 5">
    <name type="scientific">Prunus armeniaca</name>
    <name type="common">Apricot</name>
    <name type="synonym">Armeniaca vulgaris</name>
    <dbReference type="NCBI Taxonomy" id="36596"/>
    <lineage>
        <taxon>Eukaryota</taxon>
        <taxon>Viridiplantae</taxon>
        <taxon>Streptophyta</taxon>
        <taxon>Embryophyta</taxon>
        <taxon>Tracheophyta</taxon>
        <taxon>Spermatophyta</taxon>
        <taxon>Magnoliopsida</taxon>
        <taxon>eudicotyledons</taxon>
        <taxon>Gunneridae</taxon>
        <taxon>Pentapetalae</taxon>
        <taxon>rosids</taxon>
        <taxon>fabids</taxon>
        <taxon>Rosales</taxon>
        <taxon>Rosaceae</taxon>
        <taxon>Amygdaloideae</taxon>
        <taxon>Amygdaleae</taxon>
        <taxon>Prunus</taxon>
    </lineage>
</organism>
<evidence type="ECO:0000313" key="2">
    <source>
        <dbReference type="EMBL" id="CAB4263726.1"/>
    </source>
</evidence>
<accession>A0A6J5WHL0</accession>
<dbReference type="EMBL" id="CAEKDK010000001">
    <property type="protein sequence ID" value="CAB4263726.1"/>
    <property type="molecule type" value="Genomic_DNA"/>
</dbReference>
<evidence type="ECO:0000256" key="1">
    <source>
        <dbReference type="SAM" id="MobiDB-lite"/>
    </source>
</evidence>
<dbReference type="AlphaFoldDB" id="A0A6J5WHL0"/>
<keyword evidence="5" id="KW-1185">Reference proteome</keyword>
<reference evidence="3 4" key="2">
    <citation type="submission" date="2020-05" db="EMBL/GenBank/DDBJ databases">
        <authorList>
            <person name="Campoy J."/>
            <person name="Schneeberger K."/>
            <person name="Spophaly S."/>
        </authorList>
    </citation>
    <scope>NUCLEOTIDE SEQUENCE [LARGE SCALE GENOMIC DNA]</scope>
    <source>
        <strain evidence="3">PruArmRojPasFocal</strain>
    </source>
</reference>
<name>A0A6J5WHL0_PRUAR</name>
<feature type="region of interest" description="Disordered" evidence="1">
    <location>
        <begin position="55"/>
        <end position="83"/>
    </location>
</feature>
<gene>
    <name evidence="2" type="ORF">CURHAP_LOCUS4571</name>
    <name evidence="3" type="ORF">ORAREDHAP_LOCUS14080</name>
</gene>
<sequence>MARPQGLTQGQTPCRNGAHTVRMLTKPGSLPWKIRPSLPSSTARLPNLHTSKAQLNTAPHTSPETTRITKKTQVVETAHAGDA</sequence>
<evidence type="ECO:0000313" key="3">
    <source>
        <dbReference type="EMBL" id="CAB4299555.1"/>
    </source>
</evidence>
<dbReference type="EMBL" id="CAEKKB010000002">
    <property type="protein sequence ID" value="CAB4299555.1"/>
    <property type="molecule type" value="Genomic_DNA"/>
</dbReference>
<proteinExistence type="predicted"/>
<evidence type="ECO:0000313" key="5">
    <source>
        <dbReference type="Proteomes" id="UP000507245"/>
    </source>
</evidence>
<evidence type="ECO:0000313" key="4">
    <source>
        <dbReference type="Proteomes" id="UP000507222"/>
    </source>
</evidence>
<protein>
    <submittedName>
        <fullName evidence="3">Uncharacterized protein</fullName>
    </submittedName>
</protein>
<feature type="compositionally biased region" description="Polar residues" evidence="1">
    <location>
        <begin position="55"/>
        <end position="75"/>
    </location>
</feature>
<dbReference type="Proteomes" id="UP000507245">
    <property type="component" value="Unassembled WGS sequence"/>
</dbReference>
<dbReference type="Proteomes" id="UP000507222">
    <property type="component" value="Unassembled WGS sequence"/>
</dbReference>
<reference evidence="5" key="1">
    <citation type="journal article" date="2020" name="Genome Biol.">
        <title>Gamete binning: chromosome-level and haplotype-resolved genome assembly enabled by high-throughput single-cell sequencing of gamete genomes.</title>
        <authorList>
            <person name="Campoy J.A."/>
            <person name="Sun H."/>
            <person name="Goel M."/>
            <person name="Jiao W.-B."/>
            <person name="Folz-Donahue K."/>
            <person name="Wang N."/>
            <person name="Rubio M."/>
            <person name="Liu C."/>
            <person name="Kukat C."/>
            <person name="Ruiz D."/>
            <person name="Huettel B."/>
            <person name="Schneeberger K."/>
        </authorList>
    </citation>
    <scope>NUCLEOTIDE SEQUENCE [LARGE SCALE GENOMIC DNA]</scope>
    <source>
        <strain evidence="5">cv. Rojo Pasion</strain>
    </source>
</reference>